<accession>A0A8B8N863</accession>
<keyword evidence="13" id="KW-1185">Reference proteome</keyword>
<evidence type="ECO:0000256" key="12">
    <source>
        <dbReference type="SAM" id="Phobius"/>
    </source>
</evidence>
<reference evidence="14" key="2">
    <citation type="submission" date="2025-08" db="UniProtKB">
        <authorList>
            <consortium name="RefSeq"/>
        </authorList>
    </citation>
    <scope>IDENTIFICATION</scope>
    <source>
        <tissue evidence="14">Leaf</tissue>
    </source>
</reference>
<dbReference type="Pfam" id="PF13855">
    <property type="entry name" value="LRR_8"/>
    <property type="match status" value="4"/>
</dbReference>
<dbReference type="PANTHER" id="PTHR48061">
    <property type="entry name" value="LEUCINE-RICH REPEAT RECEPTOR PROTEIN KINASE EMS1-LIKE-RELATED"/>
    <property type="match status" value="1"/>
</dbReference>
<keyword evidence="11" id="KW-0325">Glycoprotein</keyword>
<dbReference type="GO" id="GO:0005886">
    <property type="term" value="C:plasma membrane"/>
    <property type="evidence" value="ECO:0007669"/>
    <property type="project" value="UniProtKB-SubCell"/>
</dbReference>
<name>A0A8B8N863_9MYRT</name>
<dbReference type="GeneID" id="115732073"/>
<evidence type="ECO:0000256" key="9">
    <source>
        <dbReference type="ARBA" id="ARBA00023136"/>
    </source>
</evidence>
<dbReference type="PRINTS" id="PR00019">
    <property type="entry name" value="LEURICHRPT"/>
</dbReference>
<evidence type="ECO:0000256" key="6">
    <source>
        <dbReference type="ARBA" id="ARBA00022729"/>
    </source>
</evidence>
<dbReference type="SUPFAM" id="SSF52058">
    <property type="entry name" value="L domain-like"/>
    <property type="match status" value="2"/>
</dbReference>
<dbReference type="PROSITE" id="PS51450">
    <property type="entry name" value="LRR"/>
    <property type="match status" value="1"/>
</dbReference>
<reference evidence="13" key="1">
    <citation type="submission" date="2025-05" db="UniProtKB">
        <authorList>
            <consortium name="RefSeq"/>
        </authorList>
    </citation>
    <scope>NUCLEOTIDE SEQUENCE [LARGE SCALE GENOMIC DNA]</scope>
</reference>
<evidence type="ECO:0000256" key="8">
    <source>
        <dbReference type="ARBA" id="ARBA00022989"/>
    </source>
</evidence>
<gene>
    <name evidence="14" type="primary">LOC115732073</name>
</gene>
<dbReference type="InterPro" id="IPR003591">
    <property type="entry name" value="Leu-rich_rpt_typical-subtyp"/>
</dbReference>
<feature type="transmembrane region" description="Helical" evidence="12">
    <location>
        <begin position="713"/>
        <end position="731"/>
    </location>
</feature>
<keyword evidence="5 12" id="KW-0812">Transmembrane</keyword>
<dbReference type="InterPro" id="IPR046956">
    <property type="entry name" value="RLP23-like"/>
</dbReference>
<dbReference type="PANTHER" id="PTHR48061:SF46">
    <property type="entry name" value="LEUCINE-RICH REPEAT-CONTAINING N-TERMINAL PLANT-TYPE DOMAIN-CONTAINING PROTEIN"/>
    <property type="match status" value="1"/>
</dbReference>
<organism evidence="13 14">
    <name type="scientific">Rhodamnia argentea</name>
    <dbReference type="NCBI Taxonomy" id="178133"/>
    <lineage>
        <taxon>Eukaryota</taxon>
        <taxon>Viridiplantae</taxon>
        <taxon>Streptophyta</taxon>
        <taxon>Embryophyta</taxon>
        <taxon>Tracheophyta</taxon>
        <taxon>Spermatophyta</taxon>
        <taxon>Magnoliopsida</taxon>
        <taxon>eudicotyledons</taxon>
        <taxon>Gunneridae</taxon>
        <taxon>Pentapetalae</taxon>
        <taxon>rosids</taxon>
        <taxon>malvids</taxon>
        <taxon>Myrtales</taxon>
        <taxon>Myrtaceae</taxon>
        <taxon>Myrtoideae</taxon>
        <taxon>Myrteae</taxon>
        <taxon>Australasian group</taxon>
        <taxon>Rhodamnia</taxon>
    </lineage>
</organism>
<sequence length="767" mass="85158">MLAQNLTVLRKLVLDKTNMSMVSPKSFVNLSSSLTHLSVYSCSLRGIFPVSFFQFPNLTTLVISYNEDMSGILPKSNWTGPLAYLSLTGCKFTGPIPSALRNLKQLQALFLDMNNFSGVVEFEIFTKLQNLQRLSVSQELNLTYNRLSHAFPKLEWLRMRSCNLAKFPFFLNSLERLKLLDLSSNGISGEIPRWFWGISHDTLESLDLSHNLLEGAIPQLYWKRLSVMELQNNSFQGPLPIPPPSTLYFDASRNGFTGEIPSSICQLSSLNHLNLSNNNLSGNMPQCFGNMISLASLDLSSNRFQGPLPHSQVSLFLGHQEFNDIFSNTSLRVINLSNNKFGGPIPLPSPMTSYYSIASNMIIGKIPSLLCNATKLQLIDLSNNSLIGSLPRCLVNFSTDLSILNLRMNHLEGTIPQSFSPRSSLMTLDFSQNRFEGMLPQSLAKCKYLEVLDISSNQIEDTFPRWLGKLPELQVLILRSNNFKGLLDIPKGANLFPKLRILDLSRNNFGGPLPADLIINLRGMMNGRNAQEKSLYMTRSFQLASYENSVTVMMKGVATKLVKILYICTTINLSHNFFQGDIPGVFGYLHSLKGLNLSHNHLTGSIPATLGHLTNLETLDLSSNELNGEVPRVLGDLASLGYLNLSKNQLTGRIPQDKQLSTFSSNSFSGNPSLCGTPLPKACLGDAPPPPPPSSSTFDRDGHESWFKQKAMWIGYASGIVIGISIAYIAFETGRPRWLARGVRMLEGRTAEWMKKANGKAIKFHGQ</sequence>
<keyword evidence="3" id="KW-1003">Cell membrane</keyword>
<dbReference type="AlphaFoldDB" id="A0A8B8N863"/>
<evidence type="ECO:0000256" key="4">
    <source>
        <dbReference type="ARBA" id="ARBA00022614"/>
    </source>
</evidence>
<dbReference type="InterPro" id="IPR032675">
    <property type="entry name" value="LRR_dom_sf"/>
</dbReference>
<keyword evidence="9 12" id="KW-0472">Membrane</keyword>
<keyword evidence="10" id="KW-0675">Receptor</keyword>
<evidence type="ECO:0000256" key="10">
    <source>
        <dbReference type="ARBA" id="ARBA00023170"/>
    </source>
</evidence>
<dbReference type="InterPro" id="IPR001611">
    <property type="entry name" value="Leu-rich_rpt"/>
</dbReference>
<dbReference type="KEGG" id="rarg:115732073"/>
<evidence type="ECO:0000256" key="5">
    <source>
        <dbReference type="ARBA" id="ARBA00022692"/>
    </source>
</evidence>
<evidence type="ECO:0000256" key="1">
    <source>
        <dbReference type="ARBA" id="ARBA00004251"/>
    </source>
</evidence>
<keyword evidence="4" id="KW-0433">Leucine-rich repeat</keyword>
<proteinExistence type="inferred from homology"/>
<evidence type="ECO:0000256" key="7">
    <source>
        <dbReference type="ARBA" id="ARBA00022737"/>
    </source>
</evidence>
<protein>
    <submittedName>
        <fullName evidence="14">Receptor-like protein 9DC3</fullName>
    </submittedName>
</protein>
<keyword evidence="8 12" id="KW-1133">Transmembrane helix</keyword>
<evidence type="ECO:0000256" key="11">
    <source>
        <dbReference type="ARBA" id="ARBA00023180"/>
    </source>
</evidence>
<dbReference type="SMART" id="SM00369">
    <property type="entry name" value="LRR_TYP"/>
    <property type="match status" value="9"/>
</dbReference>
<dbReference type="Proteomes" id="UP000827889">
    <property type="component" value="Chromosome 2"/>
</dbReference>
<dbReference type="Gene3D" id="3.80.10.10">
    <property type="entry name" value="Ribonuclease Inhibitor"/>
    <property type="match status" value="2"/>
</dbReference>
<dbReference type="RefSeq" id="XP_030518600.2">
    <property type="nucleotide sequence ID" value="XM_030662740.2"/>
</dbReference>
<comment type="similarity">
    <text evidence="2">Belongs to the RLP family.</text>
</comment>
<keyword evidence="6" id="KW-0732">Signal</keyword>
<comment type="subcellular location">
    <subcellularLocation>
        <location evidence="1">Cell membrane</location>
        <topology evidence="1">Single-pass type I membrane protein</topology>
    </subcellularLocation>
</comment>
<evidence type="ECO:0000313" key="14">
    <source>
        <dbReference type="RefSeq" id="XP_030518600.2"/>
    </source>
</evidence>
<dbReference type="Pfam" id="PF00560">
    <property type="entry name" value="LRR_1"/>
    <property type="match status" value="6"/>
</dbReference>
<keyword evidence="7" id="KW-0677">Repeat</keyword>
<evidence type="ECO:0000256" key="2">
    <source>
        <dbReference type="ARBA" id="ARBA00009592"/>
    </source>
</evidence>
<evidence type="ECO:0000313" key="13">
    <source>
        <dbReference type="Proteomes" id="UP000827889"/>
    </source>
</evidence>
<evidence type="ECO:0000256" key="3">
    <source>
        <dbReference type="ARBA" id="ARBA00022475"/>
    </source>
</evidence>